<keyword evidence="9" id="KW-0846">Cobalamin</keyword>
<organism evidence="11 12">
    <name type="scientific">Paraperlucidibaca baekdonensis</name>
    <dbReference type="NCBI Taxonomy" id="748120"/>
    <lineage>
        <taxon>Bacteria</taxon>
        <taxon>Pseudomonadati</taxon>
        <taxon>Pseudomonadota</taxon>
        <taxon>Gammaproteobacteria</taxon>
        <taxon>Moraxellales</taxon>
        <taxon>Moraxellaceae</taxon>
        <taxon>Paraperlucidibaca</taxon>
    </lineage>
</organism>
<feature type="binding site" evidence="9">
    <location>
        <position position="207"/>
    </location>
    <ligand>
        <name>[4Fe-4S] cluster</name>
        <dbReference type="ChEBI" id="CHEBI:49883"/>
        <label>1</label>
    </ligand>
</feature>
<feature type="binding site" evidence="9">
    <location>
        <position position="232"/>
    </location>
    <ligand>
        <name>cob(II)alamin</name>
        <dbReference type="ChEBI" id="CHEBI:16304"/>
    </ligand>
</feature>
<feature type="binding site" evidence="9">
    <location>
        <position position="264"/>
    </location>
    <ligand>
        <name>[4Fe-4S] cluster</name>
        <dbReference type="ChEBI" id="CHEBI:49883"/>
        <label>1</label>
    </ligand>
</feature>
<dbReference type="GO" id="GO:0051539">
    <property type="term" value="F:4 iron, 4 sulfur cluster binding"/>
    <property type="evidence" value="ECO:0007669"/>
    <property type="project" value="UniProtKB-KW"/>
</dbReference>
<dbReference type="PANTHER" id="PTHR30002:SF4">
    <property type="entry name" value="EPOXYQUEUOSINE REDUCTASE"/>
    <property type="match status" value="1"/>
</dbReference>
<gene>
    <name evidence="9" type="primary">queG</name>
    <name evidence="11" type="ORF">DFR26_0136</name>
</gene>
<feature type="active site" description="Proton donor" evidence="9">
    <location>
        <position position="150"/>
    </location>
</feature>
<keyword evidence="7 9" id="KW-0408">Iron</keyword>
<dbReference type="Proteomes" id="UP000256774">
    <property type="component" value="Unassembled WGS sequence"/>
</dbReference>
<dbReference type="PROSITE" id="PS51379">
    <property type="entry name" value="4FE4S_FER_2"/>
    <property type="match status" value="1"/>
</dbReference>
<feature type="binding site" evidence="9">
    <location>
        <position position="260"/>
    </location>
    <ligand>
        <name>[4Fe-4S] cluster</name>
        <dbReference type="ChEBI" id="CHEBI:49883"/>
        <label>2</label>
    </ligand>
</feature>
<feature type="binding site" evidence="9">
    <location>
        <position position="230"/>
    </location>
    <ligand>
        <name>[4Fe-4S] cluster</name>
        <dbReference type="ChEBI" id="CHEBI:49883"/>
        <label>2</label>
    </ligand>
</feature>
<evidence type="ECO:0000256" key="5">
    <source>
        <dbReference type="ARBA" id="ARBA00022785"/>
    </source>
</evidence>
<keyword evidence="12" id="KW-1185">Reference proteome</keyword>
<keyword evidence="2 9" id="KW-0963">Cytoplasm</keyword>
<dbReference type="Pfam" id="PF13484">
    <property type="entry name" value="Fer4_16"/>
    <property type="match status" value="1"/>
</dbReference>
<feature type="binding site" evidence="9">
    <location>
        <position position="204"/>
    </location>
    <ligand>
        <name>[4Fe-4S] cluster</name>
        <dbReference type="ChEBI" id="CHEBI:49883"/>
        <label>1</label>
    </ligand>
</feature>
<dbReference type="GO" id="GO:0052693">
    <property type="term" value="F:epoxyqueuosine reductase activity"/>
    <property type="evidence" value="ECO:0007669"/>
    <property type="project" value="UniProtKB-UniRule"/>
</dbReference>
<dbReference type="GO" id="GO:0005737">
    <property type="term" value="C:cytoplasm"/>
    <property type="evidence" value="ECO:0007669"/>
    <property type="project" value="UniProtKB-SubCell"/>
</dbReference>
<keyword evidence="3 9" id="KW-0819">tRNA processing</keyword>
<dbReference type="Pfam" id="PF08331">
    <property type="entry name" value="QueG_DUF1730"/>
    <property type="match status" value="1"/>
</dbReference>
<feature type="binding site" evidence="9">
    <location>
        <position position="150"/>
    </location>
    <ligand>
        <name>cob(II)alamin</name>
        <dbReference type="ChEBI" id="CHEBI:16304"/>
    </ligand>
</feature>
<evidence type="ECO:0000256" key="7">
    <source>
        <dbReference type="ARBA" id="ARBA00023004"/>
    </source>
</evidence>
<keyword evidence="4 9" id="KW-0479">Metal-binding</keyword>
<comment type="catalytic activity">
    <reaction evidence="9">
        <text>epoxyqueuosine(34) in tRNA + AH2 = queuosine(34) in tRNA + A + H2O</text>
        <dbReference type="Rhea" id="RHEA:32159"/>
        <dbReference type="Rhea" id="RHEA-COMP:18571"/>
        <dbReference type="Rhea" id="RHEA-COMP:18582"/>
        <dbReference type="ChEBI" id="CHEBI:13193"/>
        <dbReference type="ChEBI" id="CHEBI:15377"/>
        <dbReference type="ChEBI" id="CHEBI:17499"/>
        <dbReference type="ChEBI" id="CHEBI:194431"/>
        <dbReference type="ChEBI" id="CHEBI:194443"/>
        <dbReference type="EC" id="1.17.99.6"/>
    </reaction>
</comment>
<dbReference type="FunFam" id="3.30.70.20:FF:000017">
    <property type="entry name" value="Epoxyqueuosine reductase"/>
    <property type="match status" value="1"/>
</dbReference>
<evidence type="ECO:0000313" key="11">
    <source>
        <dbReference type="EMBL" id="REH39941.1"/>
    </source>
</evidence>
<dbReference type="GO" id="GO:0031419">
    <property type="term" value="F:cobalamin binding"/>
    <property type="evidence" value="ECO:0007669"/>
    <property type="project" value="UniProtKB-KW"/>
</dbReference>
<comment type="similarity">
    <text evidence="9">Belongs to the QueG family.</text>
</comment>
<dbReference type="PROSITE" id="PS00198">
    <property type="entry name" value="4FE4S_FER_1"/>
    <property type="match status" value="1"/>
</dbReference>
<comment type="cofactor">
    <cofactor evidence="9">
        <name>cob(II)alamin</name>
        <dbReference type="ChEBI" id="CHEBI:16304"/>
    </cofactor>
</comment>
<comment type="pathway">
    <text evidence="9">tRNA modification; tRNA-queuosine biosynthesis.</text>
</comment>
<evidence type="ECO:0000259" key="10">
    <source>
        <dbReference type="PROSITE" id="PS51379"/>
    </source>
</evidence>
<dbReference type="InterPro" id="IPR017900">
    <property type="entry name" value="4Fe4S_Fe_S_CS"/>
</dbReference>
<feature type="binding site" evidence="9">
    <location>
        <position position="174"/>
    </location>
    <ligand>
        <name>cob(II)alamin</name>
        <dbReference type="ChEBI" id="CHEBI:16304"/>
    </ligand>
</feature>
<comment type="caution">
    <text evidence="9">Lacks conserved residue(s) required for the propagation of feature annotation.</text>
</comment>
<feature type="binding site" evidence="9">
    <location>
        <position position="185"/>
    </location>
    <ligand>
        <name>cob(II)alamin</name>
        <dbReference type="ChEBI" id="CHEBI:16304"/>
    </ligand>
</feature>
<keyword evidence="6 9" id="KW-0560">Oxidoreductase</keyword>
<comment type="subunit">
    <text evidence="9">Monomer.</text>
</comment>
<evidence type="ECO:0000256" key="9">
    <source>
        <dbReference type="HAMAP-Rule" id="MF_00916"/>
    </source>
</evidence>
<comment type="cofactor">
    <cofactor evidence="9">
        <name>[4Fe-4S] cluster</name>
        <dbReference type="ChEBI" id="CHEBI:49883"/>
    </cofactor>
    <text evidence="9">Binds 2 [4Fe-4S] clusters per monomer.</text>
</comment>
<dbReference type="Gene3D" id="3.30.70.20">
    <property type="match status" value="1"/>
</dbReference>
<evidence type="ECO:0000256" key="6">
    <source>
        <dbReference type="ARBA" id="ARBA00023002"/>
    </source>
</evidence>
<dbReference type="InterPro" id="IPR013542">
    <property type="entry name" value="QueG_DUF1730"/>
</dbReference>
<dbReference type="HAMAP" id="MF_00916">
    <property type="entry name" value="QueG"/>
    <property type="match status" value="1"/>
</dbReference>
<protein>
    <recommendedName>
        <fullName evidence="9">Epoxyqueuosine reductase</fullName>
        <ecNumber evidence="9">1.17.99.6</ecNumber>
    </recommendedName>
    <alternativeName>
        <fullName evidence="9">Queuosine biosynthesis protein QueG</fullName>
    </alternativeName>
</protein>
<evidence type="ECO:0000313" key="12">
    <source>
        <dbReference type="Proteomes" id="UP000256774"/>
    </source>
</evidence>
<dbReference type="AlphaFoldDB" id="A0A3E0H885"/>
<keyword evidence="5 9" id="KW-0671">Queuosine biosynthesis</keyword>
<dbReference type="PANTHER" id="PTHR30002">
    <property type="entry name" value="EPOXYQUEUOSINE REDUCTASE"/>
    <property type="match status" value="1"/>
</dbReference>
<dbReference type="GO" id="GO:0008616">
    <property type="term" value="P:tRNA queuosine(34) biosynthetic process"/>
    <property type="evidence" value="ECO:0007669"/>
    <property type="project" value="UniProtKB-UniRule"/>
</dbReference>
<dbReference type="NCBIfam" id="TIGR00276">
    <property type="entry name" value="tRNA epoxyqueuosine(34) reductase QueG"/>
    <property type="match status" value="1"/>
</dbReference>
<keyword evidence="8 9" id="KW-0411">Iron-sulfur</keyword>
<feature type="binding site" evidence="9">
    <location>
        <begin position="257"/>
        <end position="258"/>
    </location>
    <ligand>
        <name>cob(II)alamin</name>
        <dbReference type="ChEBI" id="CHEBI:16304"/>
    </ligand>
</feature>
<evidence type="ECO:0000256" key="2">
    <source>
        <dbReference type="ARBA" id="ARBA00022490"/>
    </source>
</evidence>
<evidence type="ECO:0000256" key="1">
    <source>
        <dbReference type="ARBA" id="ARBA00022485"/>
    </source>
</evidence>
<dbReference type="EMBL" id="QUNR01000001">
    <property type="protein sequence ID" value="REH39941.1"/>
    <property type="molecule type" value="Genomic_DNA"/>
</dbReference>
<dbReference type="GO" id="GO:0046872">
    <property type="term" value="F:metal ion binding"/>
    <property type="evidence" value="ECO:0007669"/>
    <property type="project" value="UniProtKB-KW"/>
</dbReference>
<feature type="binding site" evidence="9">
    <location>
        <position position="257"/>
    </location>
    <ligand>
        <name>[4Fe-4S] cluster</name>
        <dbReference type="ChEBI" id="CHEBI:49883"/>
        <label>2</label>
    </ligand>
</feature>
<feature type="binding site" evidence="9">
    <location>
        <position position="73"/>
    </location>
    <ligand>
        <name>cob(II)alamin</name>
        <dbReference type="ChEBI" id="CHEBI:16304"/>
    </ligand>
</feature>
<dbReference type="EC" id="1.17.99.6" evidence="9"/>
<reference evidence="11 12" key="1">
    <citation type="submission" date="2018-08" db="EMBL/GenBank/DDBJ databases">
        <title>Genomic Encyclopedia of Type Strains, Phase IV (KMG-IV): sequencing the most valuable type-strain genomes for metagenomic binning, comparative biology and taxonomic classification.</title>
        <authorList>
            <person name="Goeker M."/>
        </authorList>
    </citation>
    <scope>NUCLEOTIDE SEQUENCE [LARGE SCALE GENOMIC DNA]</scope>
    <source>
        <strain evidence="11 12">DSM 26022</strain>
    </source>
</reference>
<evidence type="ECO:0000256" key="3">
    <source>
        <dbReference type="ARBA" id="ARBA00022694"/>
    </source>
</evidence>
<comment type="subcellular location">
    <subcellularLocation>
        <location evidence="9">Cytoplasm</location>
    </subcellularLocation>
</comment>
<dbReference type="SUPFAM" id="SSF46548">
    <property type="entry name" value="alpha-helical ferredoxin"/>
    <property type="match status" value="1"/>
</dbReference>
<keyword evidence="1 9" id="KW-0004">4Fe-4S</keyword>
<comment type="function">
    <text evidence="9">Catalyzes the conversion of epoxyqueuosine (oQ) to queuosine (Q), which is a hypermodified base found in the wobble positions of tRNA(Asp), tRNA(Asn), tRNA(His) and tRNA(Tyr).</text>
</comment>
<evidence type="ECO:0000256" key="4">
    <source>
        <dbReference type="ARBA" id="ARBA00022723"/>
    </source>
</evidence>
<proteinExistence type="inferred from homology"/>
<feature type="binding site" evidence="9">
    <location>
        <position position="214"/>
    </location>
    <ligand>
        <name>[4Fe-4S] cluster</name>
        <dbReference type="ChEBI" id="CHEBI:49883"/>
        <label>2</label>
    </ligand>
</feature>
<accession>A0A3E0H885</accession>
<keyword evidence="9" id="KW-0170">Cobalt</keyword>
<dbReference type="InterPro" id="IPR017896">
    <property type="entry name" value="4Fe4S_Fe-S-bd"/>
</dbReference>
<dbReference type="InterPro" id="IPR004453">
    <property type="entry name" value="QueG"/>
</dbReference>
<comment type="caution">
    <text evidence="11">The sequence shown here is derived from an EMBL/GenBank/DDBJ whole genome shotgun (WGS) entry which is preliminary data.</text>
</comment>
<evidence type="ECO:0000256" key="8">
    <source>
        <dbReference type="ARBA" id="ARBA00023014"/>
    </source>
</evidence>
<name>A0A3E0H885_9GAMM</name>
<feature type="binding site" evidence="9">
    <location>
        <position position="210"/>
    </location>
    <ligand>
        <name>[4Fe-4S] cluster</name>
        <dbReference type="ChEBI" id="CHEBI:49883"/>
        <label>1</label>
    </ligand>
</feature>
<feature type="domain" description="4Fe-4S ferredoxin-type" evidence="10">
    <location>
        <begin position="192"/>
        <end position="224"/>
    </location>
</feature>
<sequence>MCAMTRIPLRPAANLSPPDLHALKADIADWARALGFQQMGVSGIDLGEHPAHLKRWLAQGFEAGMGWMHEPKRASPAELVPNTQRIISLRMDYLPADPRILETLADGERAYIARYALGRDYHKLIRKRVQKLADRMSEAIGPFGYRAFVDSAPVLEKAIASQAGLGWMGKHTLILNRHAGSYFFLAELFTDVALPVDAPVSSHCGSCSACMNICPTQAIIAPYVLDANKCISYLTIEHRGVIAEPLRRAIGNRIFGCDDCQLVCPWNRYARASAEPDFVPRHGLDGPALLELWHWDEATWQSRTEGMPLRRTRYEGWLRNVSIALANAPANATIVQALEQRRESLSSSEHLNAVVAEHIDWAISEQAQKLSLR</sequence>
<dbReference type="UniPathway" id="UPA00392"/>